<gene>
    <name evidence="2" type="ORF">Rcae01_06002</name>
</gene>
<keyword evidence="3" id="KW-1185">Reference proteome</keyword>
<proteinExistence type="predicted"/>
<evidence type="ECO:0000313" key="3">
    <source>
        <dbReference type="Proteomes" id="UP001416858"/>
    </source>
</evidence>
<accession>A0ABP9VZD7</accession>
<dbReference type="EMBL" id="BAABRO010000023">
    <property type="protein sequence ID" value="GAA5510494.1"/>
    <property type="molecule type" value="Genomic_DNA"/>
</dbReference>
<evidence type="ECO:0000256" key="1">
    <source>
        <dbReference type="SAM" id="MobiDB-lite"/>
    </source>
</evidence>
<reference evidence="2 3" key="1">
    <citation type="submission" date="2024-02" db="EMBL/GenBank/DDBJ databases">
        <title>Rhodopirellula caenicola NBRC 110016.</title>
        <authorList>
            <person name="Ichikawa N."/>
            <person name="Katano-Makiyama Y."/>
            <person name="Hidaka K."/>
        </authorList>
    </citation>
    <scope>NUCLEOTIDE SEQUENCE [LARGE SCALE GENOMIC DNA]</scope>
    <source>
        <strain evidence="2 3">NBRC 110016</strain>
    </source>
</reference>
<organism evidence="2 3">
    <name type="scientific">Novipirellula caenicola</name>
    <dbReference type="NCBI Taxonomy" id="1536901"/>
    <lineage>
        <taxon>Bacteria</taxon>
        <taxon>Pseudomonadati</taxon>
        <taxon>Planctomycetota</taxon>
        <taxon>Planctomycetia</taxon>
        <taxon>Pirellulales</taxon>
        <taxon>Pirellulaceae</taxon>
        <taxon>Novipirellula</taxon>
    </lineage>
</organism>
<dbReference type="Proteomes" id="UP001416858">
    <property type="component" value="Unassembled WGS sequence"/>
</dbReference>
<protein>
    <submittedName>
        <fullName evidence="2">Uncharacterized protein</fullName>
    </submittedName>
</protein>
<sequence length="358" mass="38042">MPLLPKGGQMAIRSKILPQSRISVQSGVAAGTRNLSRNSSPSLACNRLGRGGRAVPRRLSHQVGRVNRLARTALFAGLSLVVLGTGGCSMFSGAARQLRNHDGLNEFMIGHRNKTMAAKAWHCQKANFCNPSSAFKDGFYAGYMDICNGGSGCTPAIAPSQYWGWMYQSSNGQLAVNDWFAGFPMGVKAAEQDGVGHWSNVQTSYGATSPNMAAAPLPVQTAPTVLEHQLPTPLESPFLDADDEEPELIEPAEMDGDVIGPQDRLQGAQGLHQKDSSFPMQNGGGYRFSASSDSIPDLEPKASEEVSYSDAEVLDADSIVDQVFADQGFKSPTATTEDTAGSAPVVDAPASKLPFSFQ</sequence>
<comment type="caution">
    <text evidence="2">The sequence shown here is derived from an EMBL/GenBank/DDBJ whole genome shotgun (WGS) entry which is preliminary data.</text>
</comment>
<feature type="region of interest" description="Disordered" evidence="1">
    <location>
        <begin position="267"/>
        <end position="307"/>
    </location>
</feature>
<name>A0ABP9VZD7_9BACT</name>
<evidence type="ECO:0000313" key="2">
    <source>
        <dbReference type="EMBL" id="GAA5510494.1"/>
    </source>
</evidence>